<dbReference type="InterPro" id="IPR050415">
    <property type="entry name" value="MRET"/>
</dbReference>
<dbReference type="InterPro" id="IPR012675">
    <property type="entry name" value="Beta-grasp_dom_sf"/>
</dbReference>
<keyword evidence="5" id="KW-0408">Iron</keyword>
<evidence type="ECO:0000256" key="5">
    <source>
        <dbReference type="ARBA" id="ARBA00023004"/>
    </source>
</evidence>
<name>A0A1I4SSY2_9HYPH</name>
<feature type="domain" description="FAD-binding FR-type" evidence="8">
    <location>
        <begin position="4"/>
        <end position="106"/>
    </location>
</feature>
<evidence type="ECO:0000256" key="2">
    <source>
        <dbReference type="ARBA" id="ARBA00022714"/>
    </source>
</evidence>
<dbReference type="GO" id="GO:0008168">
    <property type="term" value="F:methyltransferase activity"/>
    <property type="evidence" value="ECO:0007669"/>
    <property type="project" value="UniProtKB-KW"/>
</dbReference>
<dbReference type="PANTHER" id="PTHR47354:SF1">
    <property type="entry name" value="CARNITINE MONOOXYGENASE REDUCTASE SUBUNIT"/>
    <property type="match status" value="1"/>
</dbReference>
<sequence>MSARIVMRLTVVEAVATTPEVVRLTFAHPQRPELPAWEPGAHVDLRLLDGRTRQYSLCGDPADRSRYVLAIKREDAGRGGSLWTHDNLTPGAVAHVSHPRNNFGVAVEARRHVLIGGGIGVTPLAAMAWYLAAGGADFVIHLCARSAENAPLLAELQALCGDRLRCWFSSEGSRFDPVALGAPEDGVHIYACGPQRLTDAVQVTLETAGWPVEQVHVEHFAPMADENYKPEPFDALIASTGAVVHVPADVSLLDVLRRHGFAMPSSCEIGVCGSCECGYRDGTVIHRDVVLPVAKRQDRMMPCVSRARVNVTLEL</sequence>
<dbReference type="Proteomes" id="UP000199048">
    <property type="component" value="Unassembled WGS sequence"/>
</dbReference>
<dbReference type="Pfam" id="PF00111">
    <property type="entry name" value="Fer2"/>
    <property type="match status" value="1"/>
</dbReference>
<evidence type="ECO:0000256" key="1">
    <source>
        <dbReference type="ARBA" id="ARBA00022630"/>
    </source>
</evidence>
<accession>A0A1I4SSY2</accession>
<evidence type="ECO:0000313" key="9">
    <source>
        <dbReference type="EMBL" id="SFM67552.1"/>
    </source>
</evidence>
<organism evidence="9 10">
    <name type="scientific">Methylobacterium pseudosasicola</name>
    <dbReference type="NCBI Taxonomy" id="582667"/>
    <lineage>
        <taxon>Bacteria</taxon>
        <taxon>Pseudomonadati</taxon>
        <taxon>Pseudomonadota</taxon>
        <taxon>Alphaproteobacteria</taxon>
        <taxon>Hyphomicrobiales</taxon>
        <taxon>Methylobacteriaceae</taxon>
        <taxon>Methylobacterium</taxon>
    </lineage>
</organism>
<dbReference type="PROSITE" id="PS51085">
    <property type="entry name" value="2FE2S_FER_2"/>
    <property type="match status" value="1"/>
</dbReference>
<dbReference type="InterPro" id="IPR017938">
    <property type="entry name" value="Riboflavin_synthase-like_b-brl"/>
</dbReference>
<dbReference type="InterPro" id="IPR001041">
    <property type="entry name" value="2Fe-2S_ferredoxin-type"/>
</dbReference>
<dbReference type="OrthoDB" id="9792185at2"/>
<keyword evidence="4" id="KW-0560">Oxidoreductase</keyword>
<proteinExistence type="predicted"/>
<dbReference type="Gene3D" id="3.40.50.80">
    <property type="entry name" value="Nucleotide-binding domain of ferredoxin-NADP reductase (FNR) module"/>
    <property type="match status" value="1"/>
</dbReference>
<dbReference type="GO" id="GO:0016491">
    <property type="term" value="F:oxidoreductase activity"/>
    <property type="evidence" value="ECO:0007669"/>
    <property type="project" value="UniProtKB-KW"/>
</dbReference>
<dbReference type="AlphaFoldDB" id="A0A1I4SSY2"/>
<reference evidence="10" key="1">
    <citation type="submission" date="2016-10" db="EMBL/GenBank/DDBJ databases">
        <authorList>
            <person name="Varghese N."/>
            <person name="Submissions S."/>
        </authorList>
    </citation>
    <scope>NUCLEOTIDE SEQUENCE [LARGE SCALE GENOMIC DNA]</scope>
    <source>
        <strain evidence="10">BL36</strain>
    </source>
</reference>
<dbReference type="SUPFAM" id="SSF52343">
    <property type="entry name" value="Ferredoxin reductase-like, C-terminal NADP-linked domain"/>
    <property type="match status" value="1"/>
</dbReference>
<dbReference type="InterPro" id="IPR017927">
    <property type="entry name" value="FAD-bd_FR_type"/>
</dbReference>
<keyword evidence="1" id="KW-0285">Flavoprotein</keyword>
<dbReference type="STRING" id="582667.SAMN05192568_104514"/>
<dbReference type="PROSITE" id="PS51384">
    <property type="entry name" value="FAD_FR"/>
    <property type="match status" value="1"/>
</dbReference>
<evidence type="ECO:0000259" key="8">
    <source>
        <dbReference type="PROSITE" id="PS51384"/>
    </source>
</evidence>
<dbReference type="InterPro" id="IPR006058">
    <property type="entry name" value="2Fe2S_fd_BS"/>
</dbReference>
<dbReference type="SUPFAM" id="SSF54292">
    <property type="entry name" value="2Fe-2S ferredoxin-like"/>
    <property type="match status" value="1"/>
</dbReference>
<dbReference type="PROSITE" id="PS00197">
    <property type="entry name" value="2FE2S_FER_1"/>
    <property type="match status" value="1"/>
</dbReference>
<dbReference type="Gene3D" id="3.10.20.30">
    <property type="match status" value="1"/>
</dbReference>
<dbReference type="SUPFAM" id="SSF63380">
    <property type="entry name" value="Riboflavin synthase domain-like"/>
    <property type="match status" value="1"/>
</dbReference>
<evidence type="ECO:0000313" key="10">
    <source>
        <dbReference type="Proteomes" id="UP000199048"/>
    </source>
</evidence>
<dbReference type="CDD" id="cd00207">
    <property type="entry name" value="fer2"/>
    <property type="match status" value="1"/>
</dbReference>
<dbReference type="RefSeq" id="WP_092045855.1">
    <property type="nucleotide sequence ID" value="NZ_FOTK01000045.1"/>
</dbReference>
<dbReference type="GO" id="GO:0032259">
    <property type="term" value="P:methylation"/>
    <property type="evidence" value="ECO:0007669"/>
    <property type="project" value="UniProtKB-KW"/>
</dbReference>
<keyword evidence="2" id="KW-0001">2Fe-2S</keyword>
<gene>
    <name evidence="9" type="ORF">SAMN05192568_104514</name>
</gene>
<protein>
    <submittedName>
        <fullName evidence="9">Vanillate O-demethylase ferredoxin subunit</fullName>
    </submittedName>
</protein>
<dbReference type="GO" id="GO:0046872">
    <property type="term" value="F:metal ion binding"/>
    <property type="evidence" value="ECO:0007669"/>
    <property type="project" value="UniProtKB-KW"/>
</dbReference>
<dbReference type="InterPro" id="IPR036010">
    <property type="entry name" value="2Fe-2S_ferredoxin-like_sf"/>
</dbReference>
<keyword evidence="3" id="KW-0479">Metal-binding</keyword>
<evidence type="ECO:0000256" key="6">
    <source>
        <dbReference type="ARBA" id="ARBA00023014"/>
    </source>
</evidence>
<dbReference type="EMBL" id="FOTK01000045">
    <property type="protein sequence ID" value="SFM67552.1"/>
    <property type="molecule type" value="Genomic_DNA"/>
</dbReference>
<keyword evidence="10" id="KW-1185">Reference proteome</keyword>
<dbReference type="InterPro" id="IPR039261">
    <property type="entry name" value="FNR_nucleotide-bd"/>
</dbReference>
<evidence type="ECO:0000256" key="3">
    <source>
        <dbReference type="ARBA" id="ARBA00022723"/>
    </source>
</evidence>
<keyword evidence="9" id="KW-0489">Methyltransferase</keyword>
<evidence type="ECO:0000259" key="7">
    <source>
        <dbReference type="PROSITE" id="PS51085"/>
    </source>
</evidence>
<keyword evidence="6" id="KW-0411">Iron-sulfur</keyword>
<dbReference type="Gene3D" id="2.40.30.10">
    <property type="entry name" value="Translation factors"/>
    <property type="match status" value="1"/>
</dbReference>
<dbReference type="PANTHER" id="PTHR47354">
    <property type="entry name" value="NADH OXIDOREDUCTASE HCR"/>
    <property type="match status" value="1"/>
</dbReference>
<feature type="domain" description="2Fe-2S ferredoxin-type" evidence="7">
    <location>
        <begin position="233"/>
        <end position="315"/>
    </location>
</feature>
<dbReference type="PRINTS" id="PR00409">
    <property type="entry name" value="PHDIOXRDTASE"/>
</dbReference>
<dbReference type="GO" id="GO:0051537">
    <property type="term" value="F:2 iron, 2 sulfur cluster binding"/>
    <property type="evidence" value="ECO:0007669"/>
    <property type="project" value="UniProtKB-KW"/>
</dbReference>
<evidence type="ECO:0000256" key="4">
    <source>
        <dbReference type="ARBA" id="ARBA00023002"/>
    </source>
</evidence>
<dbReference type="CDD" id="cd06185">
    <property type="entry name" value="PDR_like"/>
    <property type="match status" value="1"/>
</dbReference>
<keyword evidence="9" id="KW-0808">Transferase</keyword>